<dbReference type="PANTHER" id="PTHR47810">
    <property type="entry name" value="DNA LIGASE"/>
    <property type="match status" value="1"/>
</dbReference>
<accession>A0A0F9A3T7</accession>
<proteinExistence type="predicted"/>
<dbReference type="InterPro" id="IPR012310">
    <property type="entry name" value="DNA_ligase_ATP-dep_cent"/>
</dbReference>
<dbReference type="InterPro" id="IPR016059">
    <property type="entry name" value="DNA_ligase_ATP-dep_CS"/>
</dbReference>
<evidence type="ECO:0000256" key="2">
    <source>
        <dbReference type="ARBA" id="ARBA00022598"/>
    </source>
</evidence>
<evidence type="ECO:0000259" key="9">
    <source>
        <dbReference type="Pfam" id="PF01068"/>
    </source>
</evidence>
<dbReference type="PANTHER" id="PTHR47810:SF5">
    <property type="entry name" value="LIGASE, PUTATIVE-RELATED"/>
    <property type="match status" value="1"/>
</dbReference>
<dbReference type="SUPFAM" id="SSF50249">
    <property type="entry name" value="Nucleic acid-binding proteins"/>
    <property type="match status" value="1"/>
</dbReference>
<evidence type="ECO:0000256" key="6">
    <source>
        <dbReference type="ARBA" id="ARBA00023204"/>
    </source>
</evidence>
<dbReference type="GO" id="GO:0006281">
    <property type="term" value="P:DNA repair"/>
    <property type="evidence" value="ECO:0007669"/>
    <property type="project" value="UniProtKB-KW"/>
</dbReference>
<sequence>AVVRVIFGKNVGRSNETTPYKQACSEAASKWEKKKDKKYATSKKELEANTTVLPMLALDYKKRFKSIEWPALAQPKLNGVRCLAHKVDSSTIEYTSKEGKPWTTLGHLTPHLLKVIDVGERLDGEIFTQKMVFEEIISAVKRQQESTLLLEYWIYDIVEDKPFSDRTKTVRRAELEAPLILVPTVPVKNEEAMLALHKDFVANGFEGSIIRNMLGVYKADHRSKNLQKYKDFKDAEYEIIGAHDGVGKFEGAVTWICITKDGEEFDCCPKGDMEKRQGWWRDREKYFGKMITVKYQNLTDDRQVPLFPVGLAIRDYE</sequence>
<dbReference type="Pfam" id="PF01068">
    <property type="entry name" value="DNA_ligase_A_M"/>
    <property type="match status" value="1"/>
</dbReference>
<dbReference type="GO" id="GO:0006260">
    <property type="term" value="P:DNA replication"/>
    <property type="evidence" value="ECO:0007669"/>
    <property type="project" value="UniProtKB-KW"/>
</dbReference>
<dbReference type="GO" id="GO:0044423">
    <property type="term" value="C:virion component"/>
    <property type="evidence" value="ECO:0007669"/>
    <property type="project" value="UniProtKB-KW"/>
</dbReference>
<dbReference type="Pfam" id="PF14743">
    <property type="entry name" value="DNA_ligase_OB_2"/>
    <property type="match status" value="1"/>
</dbReference>
<dbReference type="GO" id="GO:0003910">
    <property type="term" value="F:DNA ligase (ATP) activity"/>
    <property type="evidence" value="ECO:0007669"/>
    <property type="project" value="InterPro"/>
</dbReference>
<evidence type="ECO:0000256" key="8">
    <source>
        <dbReference type="ARBA" id="ARBA00046002"/>
    </source>
</evidence>
<dbReference type="GO" id="GO:0005524">
    <property type="term" value="F:ATP binding"/>
    <property type="evidence" value="ECO:0007669"/>
    <property type="project" value="InterPro"/>
</dbReference>
<feature type="domain" description="ATP-dependent DNA ligase family profile" evidence="9">
    <location>
        <begin position="54"/>
        <end position="230"/>
    </location>
</feature>
<dbReference type="SUPFAM" id="SSF56091">
    <property type="entry name" value="DNA ligase/mRNA capping enzyme, catalytic domain"/>
    <property type="match status" value="1"/>
</dbReference>
<dbReference type="EMBL" id="LAZR01059889">
    <property type="protein sequence ID" value="KKK66841.1"/>
    <property type="molecule type" value="Genomic_DNA"/>
</dbReference>
<keyword evidence="6" id="KW-0234">DNA repair</keyword>
<dbReference type="InterPro" id="IPR012340">
    <property type="entry name" value="NA-bd_OB-fold"/>
</dbReference>
<evidence type="ECO:0000313" key="11">
    <source>
        <dbReference type="EMBL" id="KKK66841.1"/>
    </source>
</evidence>
<dbReference type="InterPro" id="IPR050326">
    <property type="entry name" value="NAD_dep_DNA_ligaseB"/>
</dbReference>
<dbReference type="Gene3D" id="3.30.470.30">
    <property type="entry name" value="DNA ligase/mRNA capping enzyme"/>
    <property type="match status" value="1"/>
</dbReference>
<dbReference type="InterPro" id="IPR029319">
    <property type="entry name" value="DNA_ligase_OB"/>
</dbReference>
<evidence type="ECO:0000256" key="7">
    <source>
        <dbReference type="ARBA" id="ARBA00032896"/>
    </source>
</evidence>
<dbReference type="PROSITE" id="PS00697">
    <property type="entry name" value="DNA_LIGASE_A1"/>
    <property type="match status" value="1"/>
</dbReference>
<keyword evidence="2" id="KW-0436">Ligase</keyword>
<comment type="subcellular location">
    <subcellularLocation>
        <location evidence="1">Virion</location>
    </subcellularLocation>
</comment>
<comment type="caution">
    <text evidence="11">The sequence shown here is derived from an EMBL/GenBank/DDBJ whole genome shotgun (WGS) entry which is preliminary data.</text>
</comment>
<name>A0A0F9A3T7_9ZZZZ</name>
<comment type="function">
    <text evidence="8">Very low-fidelity DNA ligase that seals nicks in double-stranded DNA during DNA repair. Together with the viral repair DNA polymerase X, fills the single nucleotide gaps generated by the AP endonuclease. It is not essential for viral replication and recombination. Displays a very low adenylation activity towards DNA with 3'-dideoxy- or 3'-amino-terminated nicks compared to regular nick DNA.</text>
</comment>
<dbReference type="GO" id="GO:0006310">
    <property type="term" value="P:DNA recombination"/>
    <property type="evidence" value="ECO:0007669"/>
    <property type="project" value="InterPro"/>
</dbReference>
<evidence type="ECO:0000256" key="4">
    <source>
        <dbReference type="ARBA" id="ARBA00022763"/>
    </source>
</evidence>
<keyword evidence="4" id="KW-0227">DNA damage</keyword>
<keyword evidence="3" id="KW-0235">DNA replication</keyword>
<evidence type="ECO:0000256" key="1">
    <source>
        <dbReference type="ARBA" id="ARBA00004328"/>
    </source>
</evidence>
<evidence type="ECO:0000256" key="5">
    <source>
        <dbReference type="ARBA" id="ARBA00022844"/>
    </source>
</evidence>
<evidence type="ECO:0000259" key="10">
    <source>
        <dbReference type="Pfam" id="PF14743"/>
    </source>
</evidence>
<keyword evidence="5" id="KW-0946">Virion</keyword>
<reference evidence="11" key="1">
    <citation type="journal article" date="2015" name="Nature">
        <title>Complex archaea that bridge the gap between prokaryotes and eukaryotes.</title>
        <authorList>
            <person name="Spang A."/>
            <person name="Saw J.H."/>
            <person name="Jorgensen S.L."/>
            <person name="Zaremba-Niedzwiedzka K."/>
            <person name="Martijn J."/>
            <person name="Lind A.E."/>
            <person name="van Eijk R."/>
            <person name="Schleper C."/>
            <person name="Guy L."/>
            <person name="Ettema T.J."/>
        </authorList>
    </citation>
    <scope>NUCLEOTIDE SEQUENCE</scope>
</reference>
<feature type="domain" description="DNA ligase OB-like" evidence="10">
    <location>
        <begin position="245"/>
        <end position="314"/>
    </location>
</feature>
<organism evidence="11">
    <name type="scientific">marine sediment metagenome</name>
    <dbReference type="NCBI Taxonomy" id="412755"/>
    <lineage>
        <taxon>unclassified sequences</taxon>
        <taxon>metagenomes</taxon>
        <taxon>ecological metagenomes</taxon>
    </lineage>
</organism>
<dbReference type="Gene3D" id="2.40.50.140">
    <property type="entry name" value="Nucleic acid-binding proteins"/>
    <property type="match status" value="1"/>
</dbReference>
<gene>
    <name evidence="11" type="ORF">LCGC14_2960030</name>
</gene>
<dbReference type="Gene3D" id="3.30.1490.70">
    <property type="match status" value="1"/>
</dbReference>
<evidence type="ECO:0000256" key="3">
    <source>
        <dbReference type="ARBA" id="ARBA00022705"/>
    </source>
</evidence>
<feature type="non-terminal residue" evidence="11">
    <location>
        <position position="1"/>
    </location>
</feature>
<dbReference type="AlphaFoldDB" id="A0A0F9A3T7"/>
<protein>
    <recommendedName>
        <fullName evidence="7">Polydeoxyribonucleotide synthase [ATP]</fullName>
    </recommendedName>
</protein>